<dbReference type="PANTHER" id="PTHR42195:SF1">
    <property type="entry name" value="ZINC FINGER PROTEIN"/>
    <property type="match status" value="1"/>
</dbReference>
<accession>A0A7G9YEP8</accession>
<gene>
    <name evidence="1" type="ORF">MNAPFPCD_00003</name>
    <name evidence="2" type="ORF">PAACNKLE_00018</name>
</gene>
<name>A0A7G9YEP8_9EURY</name>
<organism evidence="2">
    <name type="scientific">Candidatus Methanogaster sp. ANME-2c ERB4</name>
    <dbReference type="NCBI Taxonomy" id="2759911"/>
    <lineage>
        <taxon>Archaea</taxon>
        <taxon>Methanobacteriati</taxon>
        <taxon>Methanobacteriota</taxon>
        <taxon>Stenosarchaea group</taxon>
        <taxon>Methanomicrobia</taxon>
        <taxon>Methanosarcinales</taxon>
        <taxon>ANME-2 cluster</taxon>
        <taxon>Candidatus Methanogasteraceae</taxon>
        <taxon>Candidatus Methanogaster</taxon>
    </lineage>
</organism>
<dbReference type="Pfam" id="PF19769">
    <property type="entry name" value="CPxCG_zf"/>
    <property type="match status" value="1"/>
</dbReference>
<proteinExistence type="predicted"/>
<dbReference type="PIRSF" id="PIRSF015877">
    <property type="entry name" value="UCP015877"/>
    <property type="match status" value="1"/>
</dbReference>
<dbReference type="PANTHER" id="PTHR42195">
    <property type="entry name" value="UCP015877 FAMILY PROTEIN"/>
    <property type="match status" value="1"/>
</dbReference>
<reference evidence="2" key="1">
    <citation type="submission" date="2020-06" db="EMBL/GenBank/DDBJ databases">
        <title>Unique genomic features of the anaerobic methanotrophic archaea.</title>
        <authorList>
            <person name="Chadwick G.L."/>
            <person name="Skennerton C.T."/>
            <person name="Laso-Perez R."/>
            <person name="Leu A.O."/>
            <person name="Speth D.R."/>
            <person name="Yu H."/>
            <person name="Morgan-Lang C."/>
            <person name="Hatzenpichler R."/>
            <person name="Goudeau D."/>
            <person name="Malmstrom R."/>
            <person name="Brazelton W.J."/>
            <person name="Woyke T."/>
            <person name="Hallam S.J."/>
            <person name="Tyson G.W."/>
            <person name="Wegener G."/>
            <person name="Boetius A."/>
            <person name="Orphan V."/>
        </authorList>
    </citation>
    <scope>NUCLEOTIDE SEQUENCE</scope>
</reference>
<dbReference type="InterPro" id="IPR012041">
    <property type="entry name" value="Znf_CPxCG-like"/>
</dbReference>
<sequence length="237" mass="26574">MHDRLGGGGIKEYRQKVSNVLHSDIHHGLGRRQHQMNTRSDLQIAAACPTCSPEEPRLHHIIRQHGAEVLVRCDDCGSVHTVISKPVRTASVRTIVSRGEDSERYTTELPADHEVYVGDELLVDDPSADEVHLVEVASVESDGRRTVVATAAEIDTIWARAIDEVTVKIAIHDGTRTESIRMQVFGDQEYTVGAIEKIGWKNARIIRIKLHKRGFKKNKGDVVLAKDIKRIFAERIR</sequence>
<dbReference type="EMBL" id="MT631191">
    <property type="protein sequence ID" value="QNO46482.1"/>
    <property type="molecule type" value="Genomic_DNA"/>
</dbReference>
<dbReference type="EMBL" id="MT630961">
    <property type="protein sequence ID" value="QNO44382.1"/>
    <property type="molecule type" value="Genomic_DNA"/>
</dbReference>
<evidence type="ECO:0000313" key="2">
    <source>
        <dbReference type="EMBL" id="QNO46482.1"/>
    </source>
</evidence>
<dbReference type="AlphaFoldDB" id="A0A7G9YEP8"/>
<protein>
    <submittedName>
        <fullName evidence="2">Uncharacterized protein</fullName>
    </submittedName>
</protein>
<evidence type="ECO:0000313" key="1">
    <source>
        <dbReference type="EMBL" id="QNO44382.1"/>
    </source>
</evidence>